<keyword evidence="5" id="KW-0970">Cilium biogenesis/degradation</keyword>
<dbReference type="Proteomes" id="UP000078200">
    <property type="component" value="Unassembled WGS sequence"/>
</dbReference>
<evidence type="ECO:0000313" key="11">
    <source>
        <dbReference type="Proteomes" id="UP000078200"/>
    </source>
</evidence>
<evidence type="ECO:0000256" key="8">
    <source>
        <dbReference type="ARBA" id="ARBA00023273"/>
    </source>
</evidence>
<dbReference type="InterPro" id="IPR021897">
    <property type="entry name" value="FAP206"/>
</dbReference>
<dbReference type="GO" id="GO:0030030">
    <property type="term" value="P:cell projection organization"/>
    <property type="evidence" value="ECO:0007669"/>
    <property type="project" value="UniProtKB-KW"/>
</dbReference>
<keyword evidence="6" id="KW-0969">Cilium</keyword>
<evidence type="ECO:0000256" key="6">
    <source>
        <dbReference type="ARBA" id="ARBA00023069"/>
    </source>
</evidence>
<keyword evidence="8" id="KW-0966">Cell projection</keyword>
<evidence type="ECO:0000313" key="10">
    <source>
        <dbReference type="EnsemblMetazoa" id="GAUT013660-PA"/>
    </source>
</evidence>
<dbReference type="STRING" id="7395.A0A1A9USA9"/>
<evidence type="ECO:0000256" key="5">
    <source>
        <dbReference type="ARBA" id="ARBA00022794"/>
    </source>
</evidence>
<sequence length="563" mass="65689">MKSSKITARSSVELITQFINEIKQRSLEEVDKDFAKYFLLLLIRDAHDGLDLINKSEELNRCKLLDFECVKEQYESNRKELLNRLIGSILQHPETCNAKQLQEMFTKMQIFIITNYSIGSPKDHVLLNKTEQSLNSIIGKKDLQNYILKKKYNRLEYLQRLGAIVCGILIFNEHTFQGDPECVRDKLNYSKMSISSFQVFSDLAMATNNGKEAIEGSIERAVKLIAKGNECFARLIVLDVHEQKVKSLWPIVKLRKTNKFVILFENYRRYLIHIQTIFNKTQYLIEVNEKKFECVVNKINETLKFRSAVESELIFPHFVYLSELWTTLELYLAHIAEIIKIKDHVDELVSENLERNYIENVEATLRDSEIMKFPIEPAFTELIELTNKCEGQLNLMKLKNSLKDFCSLTIALTNGLLMPACLQKKLCENSDMLFGFANIENAKYAERNFAEFLKTLRNAVFTSTDLIVLSRVDDEVLEQYMKLTHKAEPKTKTFETQTEFIIENDLSVPNQINVTWNVWDFHRETIRLANIRQRQTHSTQSNLSYGKRNAQNQAYHTRQHKGF</sequence>
<keyword evidence="4" id="KW-0963">Cytoplasm</keyword>
<evidence type="ECO:0000256" key="7">
    <source>
        <dbReference type="ARBA" id="ARBA00023212"/>
    </source>
</evidence>
<evidence type="ECO:0000256" key="9">
    <source>
        <dbReference type="ARBA" id="ARBA00045321"/>
    </source>
</evidence>
<dbReference type="GO" id="GO:0036064">
    <property type="term" value="C:ciliary basal body"/>
    <property type="evidence" value="ECO:0007669"/>
    <property type="project" value="TreeGrafter"/>
</dbReference>
<dbReference type="GO" id="GO:0003356">
    <property type="term" value="P:regulation of cilium beat frequency"/>
    <property type="evidence" value="ECO:0007669"/>
    <property type="project" value="TreeGrafter"/>
</dbReference>
<comment type="function">
    <text evidence="9">Essential for sperm motility and is involved in the regulation of the beating frequency of motile cilia on the epithelial cells of the respiratory tract. Required for the establishment of radial spokes in sperm flagella.</text>
</comment>
<dbReference type="Pfam" id="PF12018">
    <property type="entry name" value="FAP206"/>
    <property type="match status" value="1"/>
</dbReference>
<organism evidence="10 11">
    <name type="scientific">Glossina austeni</name>
    <name type="common">Savannah tsetse fly</name>
    <dbReference type="NCBI Taxonomy" id="7395"/>
    <lineage>
        <taxon>Eukaryota</taxon>
        <taxon>Metazoa</taxon>
        <taxon>Ecdysozoa</taxon>
        <taxon>Arthropoda</taxon>
        <taxon>Hexapoda</taxon>
        <taxon>Insecta</taxon>
        <taxon>Pterygota</taxon>
        <taxon>Neoptera</taxon>
        <taxon>Endopterygota</taxon>
        <taxon>Diptera</taxon>
        <taxon>Brachycera</taxon>
        <taxon>Muscomorpha</taxon>
        <taxon>Hippoboscoidea</taxon>
        <taxon>Glossinidae</taxon>
        <taxon>Glossina</taxon>
    </lineage>
</organism>
<name>A0A1A9USA9_GLOAU</name>
<evidence type="ECO:0000256" key="2">
    <source>
        <dbReference type="ARBA" id="ARBA00010500"/>
    </source>
</evidence>
<keyword evidence="11" id="KW-1185">Reference proteome</keyword>
<evidence type="ECO:0000256" key="4">
    <source>
        <dbReference type="ARBA" id="ARBA00022490"/>
    </source>
</evidence>
<proteinExistence type="inferred from homology"/>
<accession>A0A1A9USA9</accession>
<dbReference type="GO" id="GO:0005930">
    <property type="term" value="C:axoneme"/>
    <property type="evidence" value="ECO:0007669"/>
    <property type="project" value="UniProtKB-SubCell"/>
</dbReference>
<comment type="similarity">
    <text evidence="2">Belongs to the CFAP206 family.</text>
</comment>
<dbReference type="VEuPathDB" id="VectorBase:GAUT013660"/>
<evidence type="ECO:0000256" key="3">
    <source>
        <dbReference type="ARBA" id="ARBA00021602"/>
    </source>
</evidence>
<dbReference type="AlphaFoldDB" id="A0A1A9USA9"/>
<dbReference type="EnsemblMetazoa" id="GAUT013660-RA">
    <property type="protein sequence ID" value="GAUT013660-PA"/>
    <property type="gene ID" value="GAUT013660"/>
</dbReference>
<keyword evidence="7" id="KW-0206">Cytoskeleton</keyword>
<protein>
    <recommendedName>
        <fullName evidence="3">Cilia- and flagella-associated protein 206</fullName>
    </recommendedName>
</protein>
<dbReference type="PANTHER" id="PTHR21442:SF0">
    <property type="entry name" value="CILIA- AND FLAGELLA-ASSOCIATED PROTEIN 206"/>
    <property type="match status" value="1"/>
</dbReference>
<dbReference type="PANTHER" id="PTHR21442">
    <property type="entry name" value="CILIA- AND FLAGELLA-ASSOCIATED PROTEIN 206"/>
    <property type="match status" value="1"/>
</dbReference>
<comment type="subcellular location">
    <subcellularLocation>
        <location evidence="1">Cytoplasm</location>
        <location evidence="1">Cytoskeleton</location>
        <location evidence="1">Cilium axoneme</location>
    </subcellularLocation>
</comment>
<evidence type="ECO:0000256" key="1">
    <source>
        <dbReference type="ARBA" id="ARBA00004430"/>
    </source>
</evidence>
<reference evidence="10" key="1">
    <citation type="submission" date="2020-05" db="UniProtKB">
        <authorList>
            <consortium name="EnsemblMetazoa"/>
        </authorList>
    </citation>
    <scope>IDENTIFICATION</scope>
    <source>
        <strain evidence="10">TTRI</strain>
    </source>
</reference>